<feature type="transmembrane region" description="Helical" evidence="1">
    <location>
        <begin position="84"/>
        <end position="108"/>
    </location>
</feature>
<evidence type="ECO:0000313" key="3">
    <source>
        <dbReference type="EMBL" id="CAL4796269.1"/>
    </source>
</evidence>
<dbReference type="AlphaFoldDB" id="A0A9P1DGE4"/>
<comment type="caution">
    <text evidence="2">The sequence shown here is derived from an EMBL/GenBank/DDBJ whole genome shotgun (WGS) entry which is preliminary data.</text>
</comment>
<organism evidence="2">
    <name type="scientific">Cladocopium goreaui</name>
    <dbReference type="NCBI Taxonomy" id="2562237"/>
    <lineage>
        <taxon>Eukaryota</taxon>
        <taxon>Sar</taxon>
        <taxon>Alveolata</taxon>
        <taxon>Dinophyceae</taxon>
        <taxon>Suessiales</taxon>
        <taxon>Symbiodiniaceae</taxon>
        <taxon>Cladocopium</taxon>
    </lineage>
</organism>
<evidence type="ECO:0000313" key="4">
    <source>
        <dbReference type="Proteomes" id="UP001152797"/>
    </source>
</evidence>
<keyword evidence="1" id="KW-0472">Membrane</keyword>
<feature type="transmembrane region" description="Helical" evidence="1">
    <location>
        <begin position="44"/>
        <end position="64"/>
    </location>
</feature>
<keyword evidence="1" id="KW-1133">Transmembrane helix</keyword>
<protein>
    <submittedName>
        <fullName evidence="3">C2H2-type domain-containing protein</fullName>
    </submittedName>
</protein>
<keyword evidence="4" id="KW-1185">Reference proteome</keyword>
<name>A0A9P1DGE4_9DINO</name>
<dbReference type="EMBL" id="CAMXCT030004427">
    <property type="protein sequence ID" value="CAL4796269.1"/>
    <property type="molecule type" value="Genomic_DNA"/>
</dbReference>
<gene>
    <name evidence="2" type="ORF">C1SCF055_LOCUS34347</name>
</gene>
<evidence type="ECO:0000256" key="1">
    <source>
        <dbReference type="SAM" id="Phobius"/>
    </source>
</evidence>
<dbReference type="EMBL" id="CAMXCT020004427">
    <property type="protein sequence ID" value="CAL1162332.1"/>
    <property type="molecule type" value="Genomic_DNA"/>
</dbReference>
<dbReference type="Proteomes" id="UP001152797">
    <property type="component" value="Unassembled WGS sequence"/>
</dbReference>
<sequence>MKQRVETYREDEDETEMEHLPIPMHYEGHYQPGLYDVSGPPLKYFMPWATLGFFVASILMPVLAFTSSHCEGKHEMLAKYPYWWWFPFFIWVAIMMLLEWKCFTYVIVPLIGISGHKRLLSFKASFRWWTRCSILLSLVMHSEVWSQGLLAASAVRASLDCKGWKETLEPAWSKAWNDSMWAGFELGGNLLALAGLAWGFLVLQLVVYVFRAVPMKVIQCRGVDYGCGTERHGYIVPVCCMRVWHADALKTLASLNRMVLLLDGQTEYAIKRAHFKLISDPGQAPYDFFHVLKMDMRFMLFDAFFVNLLQNCAKLQFQTSYMALLMYANLDANLDANVTILWTLLSLSLTHVTSLVSVSRKVTEWLKVRNSRMLVRQEFRSRMDVADWREYDKLVFLQRGYAVVLTLQCLFQSFCAIKFCMSQWYCESHLWNVFEGCVQGGVTAQFGTAIEVWRLFALVVEV</sequence>
<evidence type="ECO:0000313" key="2">
    <source>
        <dbReference type="EMBL" id="CAI4008957.1"/>
    </source>
</evidence>
<proteinExistence type="predicted"/>
<accession>A0A9P1DGE4</accession>
<reference evidence="2" key="1">
    <citation type="submission" date="2022-10" db="EMBL/GenBank/DDBJ databases">
        <authorList>
            <person name="Chen Y."/>
            <person name="Dougan E. K."/>
            <person name="Chan C."/>
            <person name="Rhodes N."/>
            <person name="Thang M."/>
        </authorList>
    </citation>
    <scope>NUCLEOTIDE SEQUENCE</scope>
</reference>
<dbReference type="EMBL" id="CAMXCT010004427">
    <property type="protein sequence ID" value="CAI4008957.1"/>
    <property type="molecule type" value="Genomic_DNA"/>
</dbReference>
<keyword evidence="1" id="KW-0812">Transmembrane</keyword>
<feature type="transmembrane region" description="Helical" evidence="1">
    <location>
        <begin position="190"/>
        <end position="210"/>
    </location>
</feature>
<reference evidence="3 4" key="2">
    <citation type="submission" date="2024-05" db="EMBL/GenBank/DDBJ databases">
        <authorList>
            <person name="Chen Y."/>
            <person name="Shah S."/>
            <person name="Dougan E. K."/>
            <person name="Thang M."/>
            <person name="Chan C."/>
        </authorList>
    </citation>
    <scope>NUCLEOTIDE SEQUENCE [LARGE SCALE GENOMIC DNA]</scope>
</reference>